<dbReference type="PANTHER" id="PTHR43108">
    <property type="entry name" value="N-ACETYLGLUCOSAMINE-6-SULFATASE FAMILY MEMBER"/>
    <property type="match status" value="1"/>
</dbReference>
<evidence type="ECO:0000256" key="1">
    <source>
        <dbReference type="ARBA" id="ARBA00008779"/>
    </source>
</evidence>
<dbReference type="PROSITE" id="PS00523">
    <property type="entry name" value="SULFATASE_1"/>
    <property type="match status" value="1"/>
</dbReference>
<evidence type="ECO:0000256" key="5">
    <source>
        <dbReference type="SAM" id="MobiDB-lite"/>
    </source>
</evidence>
<evidence type="ECO:0000256" key="4">
    <source>
        <dbReference type="ARBA" id="ARBA00023180"/>
    </source>
</evidence>
<comment type="similarity">
    <text evidence="1">Belongs to the sulfatase family.</text>
</comment>
<keyword evidence="2" id="KW-0732">Signal</keyword>
<name>A0ABN2JFI3_9MICO</name>
<dbReference type="SUPFAM" id="SSF53649">
    <property type="entry name" value="Alkaline phosphatase-like"/>
    <property type="match status" value="1"/>
</dbReference>
<gene>
    <name evidence="7" type="ORF">GCM10009809_20550</name>
</gene>
<dbReference type="InterPro" id="IPR024607">
    <property type="entry name" value="Sulfatase_CS"/>
</dbReference>
<dbReference type="Gene3D" id="3.40.720.10">
    <property type="entry name" value="Alkaline Phosphatase, subunit A"/>
    <property type="match status" value="1"/>
</dbReference>
<protein>
    <submittedName>
        <fullName evidence="7">Sulfatase</fullName>
    </submittedName>
</protein>
<reference evidence="7 8" key="1">
    <citation type="journal article" date="2019" name="Int. J. Syst. Evol. Microbiol.">
        <title>The Global Catalogue of Microorganisms (GCM) 10K type strain sequencing project: providing services to taxonomists for standard genome sequencing and annotation.</title>
        <authorList>
            <consortium name="The Broad Institute Genomics Platform"/>
            <consortium name="The Broad Institute Genome Sequencing Center for Infectious Disease"/>
            <person name="Wu L."/>
            <person name="Ma J."/>
        </authorList>
    </citation>
    <scope>NUCLEOTIDE SEQUENCE [LARGE SCALE GENOMIC DNA]</scope>
    <source>
        <strain evidence="7 8">JCM 15589</strain>
    </source>
</reference>
<proteinExistence type="inferred from homology"/>
<sequence length="480" mass="53844">MKRPNIVLVLTDDHAAHAIGAYGSVVNTTPRIDAIGESGVRLDRCYVTNSLCTPSRASILTGTYSHVNGVTTLSTPIDASQPTFVSQLRDAGYRTAVVGKWHMGHGEGHDPQGFDYWDVLDDQGQYFDPTFLSEQGRRVVPGYATDVITDLALAWADGLDGDEPWCLLIWHKAPHRSWEPHPRHAGLYSDPIPVPETFDDDYATRTSSSRRAAMRVADHLTAADLKVDPPEGLSYDELALWKYQRYMEDYLRCVASVDDNVGRVTDWLRERGELDDTLLMYSSDQGFFLGDHGWFDKRFMYEESIRMPFLLSYPRALPAGREHDGIVTNVDLARTILDAAGVEPHPRMQGRSFWADLVDAEAATPPAEGFYYRYWEHHDGVHHAPAHYGYRDEAYKILYFYNDGLGLPGTGWPTFAGEWELYDLERDPDELRNVADDPGYADVRARLEVALWKAQQAVGDEPHPGQPVPAGVLEAATSGR</sequence>
<keyword evidence="4" id="KW-0325">Glycoprotein</keyword>
<feature type="region of interest" description="Disordered" evidence="5">
    <location>
        <begin position="457"/>
        <end position="480"/>
    </location>
</feature>
<feature type="domain" description="Sulfatase N-terminal" evidence="6">
    <location>
        <begin position="4"/>
        <end position="342"/>
    </location>
</feature>
<keyword evidence="8" id="KW-1185">Reference proteome</keyword>
<evidence type="ECO:0000313" key="7">
    <source>
        <dbReference type="EMBL" id="GAA1724647.1"/>
    </source>
</evidence>
<evidence type="ECO:0000313" key="8">
    <source>
        <dbReference type="Proteomes" id="UP001501138"/>
    </source>
</evidence>
<evidence type="ECO:0000259" key="6">
    <source>
        <dbReference type="Pfam" id="PF00884"/>
    </source>
</evidence>
<evidence type="ECO:0000256" key="3">
    <source>
        <dbReference type="ARBA" id="ARBA00022801"/>
    </source>
</evidence>
<accession>A0ABN2JFI3</accession>
<evidence type="ECO:0000256" key="2">
    <source>
        <dbReference type="ARBA" id="ARBA00022729"/>
    </source>
</evidence>
<dbReference type="PANTHER" id="PTHR43108:SF6">
    <property type="entry name" value="N-SULPHOGLUCOSAMINE SULPHOHYDROLASE"/>
    <property type="match status" value="1"/>
</dbReference>
<dbReference type="EMBL" id="BAAAPM010000003">
    <property type="protein sequence ID" value="GAA1724647.1"/>
    <property type="molecule type" value="Genomic_DNA"/>
</dbReference>
<comment type="caution">
    <text evidence="7">The sequence shown here is derived from an EMBL/GenBank/DDBJ whole genome shotgun (WGS) entry which is preliminary data.</text>
</comment>
<keyword evidence="3" id="KW-0378">Hydrolase</keyword>
<dbReference type="PROSITE" id="PS00149">
    <property type="entry name" value="SULFATASE_2"/>
    <property type="match status" value="1"/>
</dbReference>
<dbReference type="Pfam" id="PF00884">
    <property type="entry name" value="Sulfatase"/>
    <property type="match status" value="1"/>
</dbReference>
<organism evidence="7 8">
    <name type="scientific">Isoptericola hypogeus</name>
    <dbReference type="NCBI Taxonomy" id="300179"/>
    <lineage>
        <taxon>Bacteria</taxon>
        <taxon>Bacillati</taxon>
        <taxon>Actinomycetota</taxon>
        <taxon>Actinomycetes</taxon>
        <taxon>Micrococcales</taxon>
        <taxon>Promicromonosporaceae</taxon>
        <taxon>Isoptericola</taxon>
    </lineage>
</organism>
<dbReference type="RefSeq" id="WP_344248237.1">
    <property type="nucleotide sequence ID" value="NZ_BAAAPM010000003.1"/>
</dbReference>
<dbReference type="InterPro" id="IPR000917">
    <property type="entry name" value="Sulfatase_N"/>
</dbReference>
<dbReference type="Proteomes" id="UP001501138">
    <property type="component" value="Unassembled WGS sequence"/>
</dbReference>
<dbReference type="CDD" id="cd16031">
    <property type="entry name" value="G6S_like"/>
    <property type="match status" value="1"/>
</dbReference>
<dbReference type="InterPro" id="IPR017850">
    <property type="entry name" value="Alkaline_phosphatase_core_sf"/>
</dbReference>